<dbReference type="Pfam" id="PF10500">
    <property type="entry name" value="SR-25"/>
    <property type="match status" value="1"/>
</dbReference>
<feature type="region of interest" description="Disordered" evidence="8">
    <location>
        <begin position="1"/>
        <end position="155"/>
    </location>
</feature>
<feature type="compositionally biased region" description="Low complexity" evidence="8">
    <location>
        <begin position="135"/>
        <end position="145"/>
    </location>
</feature>
<evidence type="ECO:0000256" key="8">
    <source>
        <dbReference type="SAM" id="MobiDB-lite"/>
    </source>
</evidence>
<evidence type="ECO:0000256" key="5">
    <source>
        <dbReference type="ARBA" id="ARBA00022664"/>
    </source>
</evidence>
<feature type="compositionally biased region" description="Basic and acidic residues" evidence="8">
    <location>
        <begin position="115"/>
        <end position="125"/>
    </location>
</feature>
<dbReference type="Proteomes" id="UP000320333">
    <property type="component" value="Unassembled WGS sequence"/>
</dbReference>
<keyword evidence="5" id="KW-0507">mRNA processing</keyword>
<keyword evidence="6" id="KW-0508">mRNA splicing</keyword>
<dbReference type="AlphaFoldDB" id="A0A507FC46"/>
<evidence type="ECO:0000256" key="4">
    <source>
        <dbReference type="ARBA" id="ARBA00017993"/>
    </source>
</evidence>
<evidence type="ECO:0000256" key="6">
    <source>
        <dbReference type="ARBA" id="ARBA00023187"/>
    </source>
</evidence>
<evidence type="ECO:0000256" key="7">
    <source>
        <dbReference type="ARBA" id="ARBA00023242"/>
    </source>
</evidence>
<dbReference type="EMBL" id="QEAP01000205">
    <property type="protein sequence ID" value="TPX73150.1"/>
    <property type="molecule type" value="Genomic_DNA"/>
</dbReference>
<accession>A0A507FC46</accession>
<dbReference type="InterPro" id="IPR019532">
    <property type="entry name" value="Nucl_RNA-splicing_assoc_SR-25"/>
</dbReference>
<feature type="compositionally biased region" description="Basic residues" evidence="8">
    <location>
        <begin position="15"/>
        <end position="35"/>
    </location>
</feature>
<organism evidence="9 10">
    <name type="scientific">Chytriomyces confervae</name>
    <dbReference type="NCBI Taxonomy" id="246404"/>
    <lineage>
        <taxon>Eukaryota</taxon>
        <taxon>Fungi</taxon>
        <taxon>Fungi incertae sedis</taxon>
        <taxon>Chytridiomycota</taxon>
        <taxon>Chytridiomycota incertae sedis</taxon>
        <taxon>Chytridiomycetes</taxon>
        <taxon>Chytridiales</taxon>
        <taxon>Chytriomycetaceae</taxon>
        <taxon>Chytriomyces</taxon>
    </lineage>
</organism>
<reference evidence="9 10" key="1">
    <citation type="journal article" date="2019" name="Sci. Rep.">
        <title>Comparative genomics of chytrid fungi reveal insights into the obligate biotrophic and pathogenic lifestyle of Synchytrium endobioticum.</title>
        <authorList>
            <person name="van de Vossenberg B.T.L.H."/>
            <person name="Warris S."/>
            <person name="Nguyen H.D.T."/>
            <person name="van Gent-Pelzer M.P.E."/>
            <person name="Joly D.L."/>
            <person name="van de Geest H.C."/>
            <person name="Bonants P.J.M."/>
            <person name="Smith D.S."/>
            <person name="Levesque C.A."/>
            <person name="van der Lee T.A.J."/>
        </authorList>
    </citation>
    <scope>NUCLEOTIDE SEQUENCE [LARGE SCALE GENOMIC DNA]</scope>
    <source>
        <strain evidence="9 10">CBS 675.73</strain>
    </source>
</reference>
<dbReference type="STRING" id="246404.A0A507FC46"/>
<evidence type="ECO:0000256" key="2">
    <source>
        <dbReference type="ARBA" id="ARBA00004604"/>
    </source>
</evidence>
<comment type="similarity">
    <text evidence="3">Belongs to the ARL6IP4 family.</text>
</comment>
<dbReference type="OrthoDB" id="48562at2759"/>
<evidence type="ECO:0000256" key="3">
    <source>
        <dbReference type="ARBA" id="ARBA00006852"/>
    </source>
</evidence>
<proteinExistence type="inferred from homology"/>
<evidence type="ECO:0000256" key="1">
    <source>
        <dbReference type="ARBA" id="ARBA00004324"/>
    </source>
</evidence>
<dbReference type="GO" id="GO:0005730">
    <property type="term" value="C:nucleolus"/>
    <property type="evidence" value="ECO:0007669"/>
    <property type="project" value="UniProtKB-SubCell"/>
</dbReference>
<dbReference type="GO" id="GO:0008380">
    <property type="term" value="P:RNA splicing"/>
    <property type="evidence" value="ECO:0007669"/>
    <property type="project" value="UniProtKB-KW"/>
</dbReference>
<name>A0A507FC46_9FUNG</name>
<protein>
    <recommendedName>
        <fullName evidence="4">ADP-ribosylation factor-like protein 6-interacting protein 4</fullName>
    </recommendedName>
</protein>
<keyword evidence="10" id="KW-1185">Reference proteome</keyword>
<gene>
    <name evidence="9" type="ORF">CcCBS67573_g05582</name>
</gene>
<dbReference type="GO" id="GO:0016607">
    <property type="term" value="C:nuclear speck"/>
    <property type="evidence" value="ECO:0007669"/>
    <property type="project" value="UniProtKB-SubCell"/>
</dbReference>
<comment type="caution">
    <text evidence="9">The sequence shown here is derived from an EMBL/GenBank/DDBJ whole genome shotgun (WGS) entry which is preliminary data.</text>
</comment>
<sequence>MPSDSDSPTRQEREKHRKHSRKDKDKKKHKSKSKKEKKDNKSAKKSHKRSHSDRGSDSDSDSLDSGGESRAHKKKSSSSSSKKEASSSFTAWMHDDSDLRQPAKPANTNQPTHQHQPDVVERKTSIDSIPKQRRPSVSSSRKSSVMAPQRPEEHVAEMNKLRRELDPMTGRIRLIKGTGEVVEEIVTKKQHVEINQQATRGDGVAYSSILHSLARE</sequence>
<evidence type="ECO:0000313" key="10">
    <source>
        <dbReference type="Proteomes" id="UP000320333"/>
    </source>
</evidence>
<dbReference type="GO" id="GO:0006397">
    <property type="term" value="P:mRNA processing"/>
    <property type="evidence" value="ECO:0007669"/>
    <property type="project" value="UniProtKB-KW"/>
</dbReference>
<keyword evidence="7" id="KW-0539">Nucleus</keyword>
<comment type="subcellular location">
    <subcellularLocation>
        <location evidence="1">Nucleus speckle</location>
    </subcellularLocation>
    <subcellularLocation>
        <location evidence="2">Nucleus</location>
        <location evidence="2">Nucleolus</location>
    </subcellularLocation>
</comment>
<evidence type="ECO:0000313" key="9">
    <source>
        <dbReference type="EMBL" id="TPX73150.1"/>
    </source>
</evidence>